<evidence type="ECO:0000259" key="1">
    <source>
        <dbReference type="Pfam" id="PF00005"/>
    </source>
</evidence>
<dbReference type="PANTHER" id="PTHR43038">
    <property type="entry name" value="ATP-BINDING CASSETTE, SUB-FAMILY H, MEMBER 1"/>
    <property type="match status" value="1"/>
</dbReference>
<dbReference type="AlphaFoldDB" id="K1S272"/>
<dbReference type="EMBL" id="AJWY01012613">
    <property type="protein sequence ID" value="EKC49454.1"/>
    <property type="molecule type" value="Genomic_DNA"/>
</dbReference>
<gene>
    <name evidence="2" type="ORF">LEA_18387</name>
</gene>
<dbReference type="Gene3D" id="3.40.50.300">
    <property type="entry name" value="P-loop containing nucleotide triphosphate hydrolases"/>
    <property type="match status" value="1"/>
</dbReference>
<dbReference type="InterPro" id="IPR027417">
    <property type="entry name" value="P-loop_NTPase"/>
</dbReference>
<accession>K1S272</accession>
<evidence type="ECO:0000313" key="2">
    <source>
        <dbReference type="EMBL" id="EKC49454.1"/>
    </source>
</evidence>
<proteinExistence type="predicted"/>
<comment type="caution">
    <text evidence="2">The sequence shown here is derived from an EMBL/GenBank/DDBJ whole genome shotgun (WGS) entry which is preliminary data.</text>
</comment>
<dbReference type="GO" id="GO:0016887">
    <property type="term" value="F:ATP hydrolysis activity"/>
    <property type="evidence" value="ECO:0007669"/>
    <property type="project" value="InterPro"/>
</dbReference>
<dbReference type="InterPro" id="IPR003439">
    <property type="entry name" value="ABC_transporter-like_ATP-bd"/>
</dbReference>
<keyword evidence="2" id="KW-0547">Nucleotide-binding</keyword>
<reference evidence="2" key="1">
    <citation type="journal article" date="2013" name="Environ. Microbiol.">
        <title>Microbiota from the distal guts of lean and obese adolescents exhibit partial functional redundancy besides clear differences in community structure.</title>
        <authorList>
            <person name="Ferrer M."/>
            <person name="Ruiz A."/>
            <person name="Lanza F."/>
            <person name="Haange S.B."/>
            <person name="Oberbach A."/>
            <person name="Till H."/>
            <person name="Bargiela R."/>
            <person name="Campoy C."/>
            <person name="Segura M.T."/>
            <person name="Richter M."/>
            <person name="von Bergen M."/>
            <person name="Seifert J."/>
            <person name="Suarez A."/>
        </authorList>
    </citation>
    <scope>NUCLEOTIDE SEQUENCE</scope>
</reference>
<dbReference type="PANTHER" id="PTHR43038:SF3">
    <property type="entry name" value="ABC TRANSPORTER G FAMILY MEMBER 20 ISOFORM X1"/>
    <property type="match status" value="1"/>
</dbReference>
<name>K1S272_9ZZZZ</name>
<dbReference type="Pfam" id="PF00005">
    <property type="entry name" value="ABC_tran"/>
    <property type="match status" value="1"/>
</dbReference>
<feature type="domain" description="ABC transporter" evidence="1">
    <location>
        <begin position="20"/>
        <end position="132"/>
    </location>
</feature>
<organism evidence="2">
    <name type="scientific">human gut metagenome</name>
    <dbReference type="NCBI Taxonomy" id="408170"/>
    <lineage>
        <taxon>unclassified sequences</taxon>
        <taxon>metagenomes</taxon>
        <taxon>organismal metagenomes</taxon>
    </lineage>
</organism>
<protein>
    <submittedName>
        <fullName evidence="2">ABC transporter, ATP-binding protein</fullName>
    </submittedName>
</protein>
<sequence length="139" mass="15598">MSIRIDDLTVTFKNGVTAVDHVDLEIPHGIFGLLGENGAGKTTLMRVLTTVLAPTSGKVLLDGTLYCEANYEKIQKKIGYLPQEIDLYPSLTVRECLEYMGDLAGIEKRESKKRIDYYLEKTSLADHQKKKMTAAFRVE</sequence>
<keyword evidence="2" id="KW-0067">ATP-binding</keyword>
<dbReference type="GO" id="GO:0005524">
    <property type="term" value="F:ATP binding"/>
    <property type="evidence" value="ECO:0007669"/>
    <property type="project" value="UniProtKB-KW"/>
</dbReference>
<dbReference type="SUPFAM" id="SSF52540">
    <property type="entry name" value="P-loop containing nucleoside triphosphate hydrolases"/>
    <property type="match status" value="1"/>
</dbReference>